<name>A0A173ZAV5_9FIRM</name>
<gene>
    <name evidence="3" type="ORF">EAI93_04885</name>
    <name evidence="2" type="ORF">ERS852456_00667</name>
</gene>
<keyword evidence="1" id="KW-0812">Transmembrane</keyword>
<evidence type="ECO:0000313" key="3">
    <source>
        <dbReference type="EMBL" id="RYS80845.1"/>
    </source>
</evidence>
<evidence type="ECO:0008006" key="6">
    <source>
        <dbReference type="Google" id="ProtNLM"/>
    </source>
</evidence>
<feature type="transmembrane region" description="Helical" evidence="1">
    <location>
        <begin position="31"/>
        <end position="51"/>
    </location>
</feature>
<evidence type="ECO:0000256" key="1">
    <source>
        <dbReference type="SAM" id="Phobius"/>
    </source>
</evidence>
<dbReference type="RefSeq" id="WP_004845206.1">
    <property type="nucleotide sequence ID" value="NZ_AP028249.1"/>
</dbReference>
<sequence length="107" mass="12201">MKKFMKEITLFIIQLLIFYLFPLFAKQIDAIGMVLFLITATFVLSALMGIISTNKIKYFYPLITAILFIPSVFIYYNESALIHSVWYFVVSVVGTAIGTVITKLFAK</sequence>
<dbReference type="EMBL" id="CYZO01000007">
    <property type="protein sequence ID" value="CUN73087.1"/>
    <property type="molecule type" value="Genomic_DNA"/>
</dbReference>
<reference evidence="3 5" key="2">
    <citation type="journal article" date="2019" name="Science, e1252229">
        <title>Invertible promoters mediate bacterial phase variation, antibiotic resistance, and host adaptation in the gut.</title>
        <authorList>
            <person name="Jiang X."/>
            <person name="Hall A.B."/>
            <person name="Arthur T.D."/>
            <person name="Plichta D.R."/>
            <person name="Covington C.T."/>
            <person name="Poyet M."/>
            <person name="Crothers J."/>
            <person name="Moses P.L."/>
            <person name="Tolonen A.C."/>
            <person name="Vlamakis H."/>
            <person name="Alm E.J."/>
            <person name="Xavier R.J."/>
        </authorList>
    </citation>
    <scope>NUCLEOTIDE SEQUENCE [LARGE SCALE GENOMIC DNA]</scope>
    <source>
        <strain evidence="5">aa_0143</strain>
        <strain evidence="3">Aa_0143</strain>
    </source>
</reference>
<proteinExistence type="predicted"/>
<dbReference type="AlphaFoldDB" id="A0A173ZAV5"/>
<feature type="transmembrane region" description="Helical" evidence="1">
    <location>
        <begin position="82"/>
        <end position="106"/>
    </location>
</feature>
<protein>
    <recommendedName>
        <fullName evidence="6">Exosortase</fullName>
    </recommendedName>
</protein>
<accession>A0A173ZAV5</accession>
<keyword evidence="1" id="KW-0472">Membrane</keyword>
<evidence type="ECO:0000313" key="5">
    <source>
        <dbReference type="Proteomes" id="UP000292665"/>
    </source>
</evidence>
<organism evidence="2 4">
    <name type="scientific">[Ruminococcus] torques</name>
    <dbReference type="NCBI Taxonomy" id="33039"/>
    <lineage>
        <taxon>Bacteria</taxon>
        <taxon>Bacillati</taxon>
        <taxon>Bacillota</taxon>
        <taxon>Clostridia</taxon>
        <taxon>Lachnospirales</taxon>
        <taxon>Lachnospiraceae</taxon>
        <taxon>Mediterraneibacter</taxon>
    </lineage>
</organism>
<dbReference type="EMBL" id="RCYR01000006">
    <property type="protein sequence ID" value="RYS80845.1"/>
    <property type="molecule type" value="Genomic_DNA"/>
</dbReference>
<dbReference type="GeneID" id="97329516"/>
<dbReference type="Proteomes" id="UP000292665">
    <property type="component" value="Unassembled WGS sequence"/>
</dbReference>
<keyword evidence="1" id="KW-1133">Transmembrane helix</keyword>
<feature type="transmembrane region" description="Helical" evidence="1">
    <location>
        <begin position="58"/>
        <end position="76"/>
    </location>
</feature>
<evidence type="ECO:0000313" key="2">
    <source>
        <dbReference type="EMBL" id="CUN73087.1"/>
    </source>
</evidence>
<evidence type="ECO:0000313" key="4">
    <source>
        <dbReference type="Proteomes" id="UP000095787"/>
    </source>
</evidence>
<reference evidence="2 4" key="1">
    <citation type="submission" date="2015-09" db="EMBL/GenBank/DDBJ databases">
        <authorList>
            <consortium name="Pathogen Informatics"/>
        </authorList>
    </citation>
    <scope>NUCLEOTIDE SEQUENCE [LARGE SCALE GENOMIC DNA]</scope>
    <source>
        <strain evidence="2 4">2789STDY5834841</strain>
    </source>
</reference>
<feature type="transmembrane region" description="Helical" evidence="1">
    <location>
        <begin position="7"/>
        <end position="25"/>
    </location>
</feature>
<dbReference type="Proteomes" id="UP000095787">
    <property type="component" value="Unassembled WGS sequence"/>
</dbReference>